<comment type="subcellular location">
    <subcellularLocation>
        <location evidence="2">Cytoplasm</location>
    </subcellularLocation>
    <subcellularLocation>
        <location evidence="3">Golgi apparatus</location>
    </subcellularLocation>
    <subcellularLocation>
        <location evidence="1">Membrane</location>
    </subcellularLocation>
</comment>
<dbReference type="FunFam" id="1.10.220.150:FF:000002">
    <property type="entry name" value="arf-GAP with SH3 domain, ANK repeat and PH domain-containing protein 1"/>
    <property type="match status" value="1"/>
</dbReference>
<evidence type="ECO:0000256" key="7">
    <source>
        <dbReference type="ARBA" id="ARBA00022553"/>
    </source>
</evidence>
<dbReference type="PROSITE" id="PS50002">
    <property type="entry name" value="SH3"/>
    <property type="match status" value="1"/>
</dbReference>
<feature type="region of interest" description="Disordered" evidence="17">
    <location>
        <begin position="283"/>
        <end position="309"/>
    </location>
</feature>
<keyword evidence="8" id="KW-0479">Metal-binding</keyword>
<keyword evidence="4 15" id="KW-0728">SH3 domain</keyword>
<dbReference type="Pfam" id="PF14604">
    <property type="entry name" value="SH3_9"/>
    <property type="match status" value="1"/>
</dbReference>
<reference evidence="21" key="2">
    <citation type="submission" date="2025-09" db="UniProtKB">
        <authorList>
            <consortium name="Ensembl"/>
        </authorList>
    </citation>
    <scope>IDENTIFICATION</scope>
</reference>
<dbReference type="SMART" id="SM00233">
    <property type="entry name" value="PH"/>
    <property type="match status" value="1"/>
</dbReference>
<dbReference type="InterPro" id="IPR001849">
    <property type="entry name" value="PH_domain"/>
</dbReference>
<dbReference type="GO" id="GO:0005794">
    <property type="term" value="C:Golgi apparatus"/>
    <property type="evidence" value="ECO:0007669"/>
    <property type="project" value="UniProtKB-SubCell"/>
</dbReference>
<dbReference type="Gene3D" id="1.20.1270.60">
    <property type="entry name" value="Arfaptin homology (AH) domain/BAR domain"/>
    <property type="match status" value="1"/>
</dbReference>
<dbReference type="Gene3D" id="1.10.220.150">
    <property type="entry name" value="Arf GTPase activating protein"/>
    <property type="match status" value="1"/>
</dbReference>
<evidence type="ECO:0000256" key="4">
    <source>
        <dbReference type="ARBA" id="ARBA00022443"/>
    </source>
</evidence>
<dbReference type="PANTHER" id="PTHR45854">
    <property type="entry name" value="ASAP FAMILY MEMBER"/>
    <property type="match status" value="1"/>
</dbReference>
<dbReference type="Proteomes" id="UP000261420">
    <property type="component" value="Unplaced"/>
</dbReference>
<dbReference type="RefSeq" id="XP_022606762.1">
    <property type="nucleotide sequence ID" value="XM_022751041.1"/>
</dbReference>
<name>A0A3B4V3J3_SERDU</name>
<dbReference type="InterPro" id="IPR035677">
    <property type="entry name" value="ASAP2_SH3"/>
</dbReference>
<feature type="domain" description="SH3" evidence="18">
    <location>
        <begin position="916"/>
        <end position="978"/>
    </location>
</feature>
<keyword evidence="12 14" id="KW-0040">ANK repeat</keyword>
<evidence type="ECO:0000256" key="12">
    <source>
        <dbReference type="ARBA" id="ARBA00023043"/>
    </source>
</evidence>
<dbReference type="PROSITE" id="PS50297">
    <property type="entry name" value="ANK_REP_REGION"/>
    <property type="match status" value="1"/>
</dbReference>
<dbReference type="InterPro" id="IPR027267">
    <property type="entry name" value="AH/BAR_dom_sf"/>
</dbReference>
<evidence type="ECO:0000256" key="16">
    <source>
        <dbReference type="PROSITE-ProRule" id="PRU00288"/>
    </source>
</evidence>
<dbReference type="GO" id="GO:0008270">
    <property type="term" value="F:zinc ion binding"/>
    <property type="evidence" value="ECO:0007669"/>
    <property type="project" value="UniProtKB-KW"/>
</dbReference>
<dbReference type="InterPro" id="IPR043593">
    <property type="entry name" value="ASAP"/>
</dbReference>
<dbReference type="InterPro" id="IPR036770">
    <property type="entry name" value="Ankyrin_rpt-contain_sf"/>
</dbReference>
<dbReference type="FunFam" id="1.25.40.20:FF:000006">
    <property type="entry name" value="Arf-GAP with SH3 domain, ANK repeat and PH domain-containing protein 2"/>
    <property type="match status" value="1"/>
</dbReference>
<feature type="domain" description="Arf-GAP" evidence="20">
    <location>
        <begin position="421"/>
        <end position="543"/>
    </location>
</feature>
<dbReference type="CTD" id="570669"/>
<proteinExistence type="predicted"/>
<dbReference type="Pfam" id="PF12796">
    <property type="entry name" value="Ank_2"/>
    <property type="match status" value="1"/>
</dbReference>
<evidence type="ECO:0000256" key="5">
    <source>
        <dbReference type="ARBA" id="ARBA00022468"/>
    </source>
</evidence>
<dbReference type="GO" id="GO:0005096">
    <property type="term" value="F:GTPase activator activity"/>
    <property type="evidence" value="ECO:0007669"/>
    <property type="project" value="UniProtKB-KW"/>
</dbReference>
<dbReference type="GO" id="GO:0016020">
    <property type="term" value="C:membrane"/>
    <property type="evidence" value="ECO:0007669"/>
    <property type="project" value="UniProtKB-SubCell"/>
</dbReference>
<dbReference type="SMART" id="SM00326">
    <property type="entry name" value="SH3"/>
    <property type="match status" value="1"/>
</dbReference>
<dbReference type="CDD" id="cd07642">
    <property type="entry name" value="BAR_ASAP2"/>
    <property type="match status" value="1"/>
</dbReference>
<keyword evidence="16" id="KW-0863">Zinc-finger</keyword>
<keyword evidence="9" id="KW-0677">Repeat</keyword>
<dbReference type="Gene3D" id="2.30.30.40">
    <property type="entry name" value="SH3 Domains"/>
    <property type="match status" value="1"/>
</dbReference>
<feature type="domain" description="PH" evidence="19">
    <location>
        <begin position="305"/>
        <end position="397"/>
    </location>
</feature>
<dbReference type="Pfam" id="PF16746">
    <property type="entry name" value="BAR_3"/>
    <property type="match status" value="1"/>
</dbReference>
<organism evidence="21 22">
    <name type="scientific">Seriola dumerili</name>
    <name type="common">Greater amberjack</name>
    <name type="synonym">Caranx dumerili</name>
    <dbReference type="NCBI Taxonomy" id="41447"/>
    <lineage>
        <taxon>Eukaryota</taxon>
        <taxon>Metazoa</taxon>
        <taxon>Chordata</taxon>
        <taxon>Craniata</taxon>
        <taxon>Vertebrata</taxon>
        <taxon>Euteleostomi</taxon>
        <taxon>Actinopterygii</taxon>
        <taxon>Neopterygii</taxon>
        <taxon>Teleostei</taxon>
        <taxon>Neoteleostei</taxon>
        <taxon>Acanthomorphata</taxon>
        <taxon>Carangaria</taxon>
        <taxon>Carangiformes</taxon>
        <taxon>Carangidae</taxon>
        <taxon>Seriola</taxon>
    </lineage>
</organism>
<dbReference type="Ensembl" id="ENSSDUT00000025817.1">
    <property type="protein sequence ID" value="ENSSDUP00000025353.1"/>
    <property type="gene ID" value="ENSSDUG00000018351.1"/>
</dbReference>
<dbReference type="InterPro" id="IPR038508">
    <property type="entry name" value="ArfGAP_dom_sf"/>
</dbReference>
<dbReference type="Pfam" id="PF01412">
    <property type="entry name" value="ArfGap"/>
    <property type="match status" value="1"/>
</dbReference>
<dbReference type="InterPro" id="IPR004148">
    <property type="entry name" value="BAR_dom"/>
</dbReference>
<keyword evidence="11" id="KW-0333">Golgi apparatus</keyword>
<feature type="compositionally biased region" description="Low complexity" evidence="17">
    <location>
        <begin position="782"/>
        <end position="805"/>
    </location>
</feature>
<sequence>MPDQITVSEFVAETNEDYKSPTASNFTTRMSHCRNTVAALEEALDVDRSVLYKMKKSVKAIYTSGLAHVENEEQYTQALEKFGENCVYRDDPDLGSAFLKFSVFTKELTALFKNLFQNMNNIITFPLDSLLKGDLKGVKGDLKKPFDKAWKDYETKVTKIEKEKKEHARQHGMIRTEISGAEIAEEMEKERRFFQLQMCEYLLKVNEIKIKKGVDLLQNLIKYFHAQCNFFQDGLKAVDNLKPSIEKLATDLHTIKQVQDEERKQLTQLRDVLKSALQVEQKEDSQVRQSTTYSLHQPQGNKEHGTERSGYLYKKSDGLRKVWQKRKCTAKNGYLTISHGTANRPPAKLNLLTCQVKHNPEEKRSFDLISHDRTYHFQAEDDQDCQIWISVLQNSKEEALNQAFKGDQHVGENNIVQELTKAILGEVKRMTGNDVCCDCGAPNPTWLSTNLGILTCIECSGIHRELGVHYSRIQSLTLDVLSTSELLLAKNVGNAGFNEIMEACLSAENVVKPNPASDMQARKDFITAKYTEKRFARKKCPDATSRLHTLCDAVKARDIFSLIQVYAEGVDLMEPIPLANGHEQGETALHLAVRLVDRTSLHIVDFLTQNSLNLDKQTAKGSTALHYCCLTDNSECLKLLLRGKASIEIANEAGETPLDIARRLKHLQCEELLSQALAGKFNAHVHVEYEWCLQHEDLDESDEDLDEKPSPHRRDERPVSCYTPSSNSNLGPGGRDGISLTKDKQRAYMPNLVNNETYGTILSTNSPQPATTSAPPLPPRNPVLLSSLGGLSQSPVSSSWKPVSSDMVGRQRSSSDPPNMHPPVPPMRLTSTGGLCPPVAKMEALSIQSKSVQGPLGSRAVPPKSPAGNDKSFNRGPLNRTQSIERPAKEVPGCPQNSIGQSLPPAPMPRKAYPKQRPKRVKAIYNCVADNPDELTFSEGEVIVVDGEEDQEWWLGHIDGDPMRRGAFPVTFVHFIAD</sequence>
<evidence type="ECO:0000256" key="14">
    <source>
        <dbReference type="PROSITE-ProRule" id="PRU00023"/>
    </source>
</evidence>
<evidence type="ECO:0000259" key="19">
    <source>
        <dbReference type="PROSITE" id="PS50003"/>
    </source>
</evidence>
<evidence type="ECO:0000256" key="6">
    <source>
        <dbReference type="ARBA" id="ARBA00022490"/>
    </source>
</evidence>
<dbReference type="AlphaFoldDB" id="A0A3B4V3J3"/>
<keyword evidence="10" id="KW-0862">Zinc</keyword>
<dbReference type="Gene3D" id="1.25.40.20">
    <property type="entry name" value="Ankyrin repeat-containing domain"/>
    <property type="match status" value="1"/>
</dbReference>
<dbReference type="InterPro" id="IPR001164">
    <property type="entry name" value="ArfGAP_dom"/>
</dbReference>
<dbReference type="Pfam" id="PF00169">
    <property type="entry name" value="PH"/>
    <property type="match status" value="1"/>
</dbReference>
<feature type="region of interest" description="Disordered" evidence="17">
    <location>
        <begin position="759"/>
        <end position="833"/>
    </location>
</feature>
<dbReference type="FunFam" id="1.20.1270.60:FF:000004">
    <property type="entry name" value="Arf-GAP with SH3 domain, ANK repeat and PH domain-containing protein 1"/>
    <property type="match status" value="1"/>
</dbReference>
<evidence type="ECO:0000256" key="2">
    <source>
        <dbReference type="ARBA" id="ARBA00004496"/>
    </source>
</evidence>
<accession>A0A3B4V3J3</accession>
<dbReference type="GeneID" id="111225973"/>
<reference evidence="21" key="1">
    <citation type="submission" date="2025-08" db="UniProtKB">
        <authorList>
            <consortium name="Ensembl"/>
        </authorList>
    </citation>
    <scope>IDENTIFICATION</scope>
</reference>
<dbReference type="InterPro" id="IPR036028">
    <property type="entry name" value="SH3-like_dom_sf"/>
</dbReference>
<evidence type="ECO:0000256" key="8">
    <source>
        <dbReference type="ARBA" id="ARBA00022723"/>
    </source>
</evidence>
<evidence type="ECO:0000313" key="21">
    <source>
        <dbReference type="Ensembl" id="ENSSDUP00000025353.1"/>
    </source>
</evidence>
<dbReference type="PRINTS" id="PR00405">
    <property type="entry name" value="REVINTRACTNG"/>
</dbReference>
<feature type="region of interest" description="Disordered" evidence="17">
    <location>
        <begin position="850"/>
        <end position="915"/>
    </location>
</feature>
<dbReference type="FunFam" id="2.30.30.40:FF:000012">
    <property type="entry name" value="Arf-GAP with SH3 domain, ANK repeat and PH domain-containing protein 2"/>
    <property type="match status" value="1"/>
</dbReference>
<dbReference type="FunFam" id="2.30.29.30:FF:000012">
    <property type="entry name" value="Arf-GAP with SH3 domain, ANK repeat and PH domain-containing protein 2"/>
    <property type="match status" value="1"/>
</dbReference>
<dbReference type="CDD" id="cd13251">
    <property type="entry name" value="PH_ASAP"/>
    <property type="match status" value="1"/>
</dbReference>
<protein>
    <submittedName>
        <fullName evidence="21">ArfGAP with SH3 domain, ankyrin repeat and PH domain 2a</fullName>
    </submittedName>
</protein>
<dbReference type="PROSITE" id="PS50115">
    <property type="entry name" value="ARFGAP"/>
    <property type="match status" value="1"/>
</dbReference>
<dbReference type="SUPFAM" id="SSF50729">
    <property type="entry name" value="PH domain-like"/>
    <property type="match status" value="1"/>
</dbReference>
<evidence type="ECO:0000313" key="22">
    <source>
        <dbReference type="Proteomes" id="UP000261420"/>
    </source>
</evidence>
<keyword evidence="5" id="KW-0343">GTPase activation</keyword>
<dbReference type="InterPro" id="IPR011993">
    <property type="entry name" value="PH-like_dom_sf"/>
</dbReference>
<evidence type="ECO:0000256" key="17">
    <source>
        <dbReference type="SAM" id="MobiDB-lite"/>
    </source>
</evidence>
<evidence type="ECO:0000256" key="3">
    <source>
        <dbReference type="ARBA" id="ARBA00004555"/>
    </source>
</evidence>
<dbReference type="OMA" id="ILMKMEC"/>
<dbReference type="PROSITE" id="PS50003">
    <property type="entry name" value="PH_DOMAIN"/>
    <property type="match status" value="1"/>
</dbReference>
<keyword evidence="22" id="KW-1185">Reference proteome</keyword>
<dbReference type="InterPro" id="IPR001452">
    <property type="entry name" value="SH3_domain"/>
</dbReference>
<feature type="compositionally biased region" description="Polar residues" evidence="17">
    <location>
        <begin position="287"/>
        <end position="300"/>
    </location>
</feature>
<evidence type="ECO:0000259" key="20">
    <source>
        <dbReference type="PROSITE" id="PS50115"/>
    </source>
</evidence>
<evidence type="ECO:0000256" key="9">
    <source>
        <dbReference type="ARBA" id="ARBA00022737"/>
    </source>
</evidence>
<feature type="compositionally biased region" description="Polar residues" evidence="17">
    <location>
        <begin position="759"/>
        <end position="774"/>
    </location>
</feature>
<dbReference type="PROSITE" id="PS50088">
    <property type="entry name" value="ANK_REPEAT"/>
    <property type="match status" value="2"/>
</dbReference>
<dbReference type="CDD" id="cd11966">
    <property type="entry name" value="SH3_ASAP2"/>
    <property type="match status" value="1"/>
</dbReference>
<dbReference type="Gene3D" id="1.25.40.950">
    <property type="match status" value="1"/>
</dbReference>
<dbReference type="FunFam" id="1.25.40.950:FF:000001">
    <property type="entry name" value="Arf-GAP with SH3 domain, ANK repeat and PH domain-containing protein 1"/>
    <property type="match status" value="1"/>
</dbReference>
<dbReference type="SMART" id="SM00248">
    <property type="entry name" value="ANK"/>
    <property type="match status" value="3"/>
</dbReference>
<dbReference type="SUPFAM" id="SSF57863">
    <property type="entry name" value="ArfGap/RecO-like zinc finger"/>
    <property type="match status" value="1"/>
</dbReference>
<evidence type="ECO:0000259" key="18">
    <source>
        <dbReference type="PROSITE" id="PS50002"/>
    </source>
</evidence>
<feature type="region of interest" description="Disordered" evidence="17">
    <location>
        <begin position="701"/>
        <end position="740"/>
    </location>
</feature>
<feature type="repeat" description="ANK" evidence="14">
    <location>
        <begin position="620"/>
        <end position="652"/>
    </location>
</feature>
<dbReference type="SUPFAM" id="SSF103657">
    <property type="entry name" value="BAR/IMD domain-like"/>
    <property type="match status" value="1"/>
</dbReference>
<evidence type="ECO:0000256" key="13">
    <source>
        <dbReference type="ARBA" id="ARBA00023136"/>
    </source>
</evidence>
<keyword evidence="6" id="KW-0963">Cytoplasm</keyword>
<evidence type="ECO:0000256" key="1">
    <source>
        <dbReference type="ARBA" id="ARBA00004370"/>
    </source>
</evidence>
<dbReference type="SMART" id="SM00105">
    <property type="entry name" value="ArfGap"/>
    <property type="match status" value="1"/>
</dbReference>
<dbReference type="InterPro" id="IPR037844">
    <property type="entry name" value="PH_ASAP"/>
</dbReference>
<dbReference type="InterPro" id="IPR037278">
    <property type="entry name" value="ARFGAP/RecO"/>
</dbReference>
<dbReference type="Gene3D" id="2.30.29.30">
    <property type="entry name" value="Pleckstrin-homology domain (PH domain)/Phosphotyrosine-binding domain (PTB)"/>
    <property type="match status" value="1"/>
</dbReference>
<dbReference type="STRING" id="41447.ENSSDUP00000025353"/>
<feature type="compositionally biased region" description="Basic and acidic residues" evidence="17">
    <location>
        <begin position="707"/>
        <end position="718"/>
    </location>
</feature>
<dbReference type="InterPro" id="IPR002110">
    <property type="entry name" value="Ankyrin_rpt"/>
</dbReference>
<keyword evidence="13" id="KW-0472">Membrane</keyword>
<dbReference type="SUPFAM" id="SSF48403">
    <property type="entry name" value="Ankyrin repeat"/>
    <property type="match status" value="1"/>
</dbReference>
<dbReference type="KEGG" id="sdu:111225973"/>
<evidence type="ECO:0000256" key="10">
    <source>
        <dbReference type="ARBA" id="ARBA00022833"/>
    </source>
</evidence>
<evidence type="ECO:0000256" key="15">
    <source>
        <dbReference type="PROSITE-ProRule" id="PRU00192"/>
    </source>
</evidence>
<dbReference type="PANTHER" id="PTHR45854:SF4">
    <property type="entry name" value="ARF-GAP WITH SH3 DOMAIN, ANK REPEAT AND PH DOMAIN-CONTAINING PROTEIN 2"/>
    <property type="match status" value="1"/>
</dbReference>
<feature type="repeat" description="ANK" evidence="14">
    <location>
        <begin position="584"/>
        <end position="619"/>
    </location>
</feature>
<dbReference type="SUPFAM" id="SSF50044">
    <property type="entry name" value="SH3-domain"/>
    <property type="match status" value="1"/>
</dbReference>
<evidence type="ECO:0000256" key="11">
    <source>
        <dbReference type="ARBA" id="ARBA00023034"/>
    </source>
</evidence>
<keyword evidence="7" id="KW-0597">Phosphoprotein</keyword>
<dbReference type="GeneTree" id="ENSGT00940000155623"/>